<dbReference type="Proteomes" id="UP000811899">
    <property type="component" value="Unassembled WGS sequence"/>
</dbReference>
<gene>
    <name evidence="2" type="ORF">KI809_03540</name>
</gene>
<protein>
    <submittedName>
        <fullName evidence="2">Menaquinol oxidoreductase</fullName>
    </submittedName>
</protein>
<comment type="caution">
    <text evidence="2">The sequence shown here is derived from an EMBL/GenBank/DDBJ whole genome shotgun (WGS) entry which is preliminary data.</text>
</comment>
<keyword evidence="1" id="KW-1133">Transmembrane helix</keyword>
<evidence type="ECO:0000256" key="1">
    <source>
        <dbReference type="SAM" id="Phobius"/>
    </source>
</evidence>
<evidence type="ECO:0000313" key="2">
    <source>
        <dbReference type="EMBL" id="MBT0663365.1"/>
    </source>
</evidence>
<evidence type="ECO:0000313" key="3">
    <source>
        <dbReference type="Proteomes" id="UP000811899"/>
    </source>
</evidence>
<reference evidence="2 3" key="1">
    <citation type="submission" date="2021-05" db="EMBL/GenBank/DDBJ databases">
        <title>The draft genome of Geobacter pelophilus DSM 12255.</title>
        <authorList>
            <person name="Xu Z."/>
            <person name="Masuda Y."/>
            <person name="Itoh H."/>
            <person name="Senoo K."/>
        </authorList>
    </citation>
    <scope>NUCLEOTIDE SEQUENCE [LARGE SCALE GENOMIC DNA]</scope>
    <source>
        <strain evidence="2 3">DSM 12255</strain>
    </source>
</reference>
<dbReference type="AlphaFoldDB" id="A0AAW4L1J2"/>
<dbReference type="EMBL" id="JAHCVJ010000001">
    <property type="protein sequence ID" value="MBT0663365.1"/>
    <property type="molecule type" value="Genomic_DNA"/>
</dbReference>
<keyword evidence="1" id="KW-0472">Membrane</keyword>
<sequence length="179" mass="20123">MNIDPAISDDREQPAAKDLSQLRRESLLRIGRLQRKSGNGPICLALFLAISIIAQQDFSVIPSLPDDIRDLLGHPPAPNMISVALVLYSFSAIILVLTRMVSSSEKYGGIAHVGYLSAFYTFYHFSNSLQDNFWAVFAAGMTVLLLESYHLWTLCGYEIRKEKAFLEQLDRKEQSGFIH</sequence>
<proteinExistence type="predicted"/>
<keyword evidence="3" id="KW-1185">Reference proteome</keyword>
<name>A0AAW4L1J2_9BACT</name>
<dbReference type="RefSeq" id="WP_214170108.1">
    <property type="nucleotide sequence ID" value="NZ_JAHCVJ010000001.1"/>
</dbReference>
<keyword evidence="1" id="KW-0812">Transmembrane</keyword>
<feature type="transmembrane region" description="Helical" evidence="1">
    <location>
        <begin position="132"/>
        <end position="152"/>
    </location>
</feature>
<feature type="transmembrane region" description="Helical" evidence="1">
    <location>
        <begin position="38"/>
        <end position="56"/>
    </location>
</feature>
<feature type="transmembrane region" description="Helical" evidence="1">
    <location>
        <begin position="109"/>
        <end position="126"/>
    </location>
</feature>
<accession>A0AAW4L1J2</accession>
<organism evidence="2 3">
    <name type="scientific">Geoanaerobacter pelophilus</name>
    <dbReference type="NCBI Taxonomy" id="60036"/>
    <lineage>
        <taxon>Bacteria</taxon>
        <taxon>Pseudomonadati</taxon>
        <taxon>Thermodesulfobacteriota</taxon>
        <taxon>Desulfuromonadia</taxon>
        <taxon>Geobacterales</taxon>
        <taxon>Geobacteraceae</taxon>
        <taxon>Geoanaerobacter</taxon>
    </lineage>
</organism>
<feature type="transmembrane region" description="Helical" evidence="1">
    <location>
        <begin position="76"/>
        <end position="97"/>
    </location>
</feature>